<evidence type="ECO:0000313" key="3">
    <source>
        <dbReference type="EMBL" id="MCU6747954.1"/>
    </source>
</evidence>
<dbReference type="CDD" id="cd06414">
    <property type="entry name" value="GH25_LytC-like"/>
    <property type="match status" value="1"/>
</dbReference>
<organism evidence="3 4">
    <name type="scientific">Faecalicatena acetigenes</name>
    <dbReference type="NCBI Taxonomy" id="2981790"/>
    <lineage>
        <taxon>Bacteria</taxon>
        <taxon>Bacillati</taxon>
        <taxon>Bacillota</taxon>
        <taxon>Clostridia</taxon>
        <taxon>Lachnospirales</taxon>
        <taxon>Lachnospiraceae</taxon>
        <taxon>Faecalicatena</taxon>
    </lineage>
</organism>
<evidence type="ECO:0000313" key="4">
    <source>
        <dbReference type="Proteomes" id="UP001652394"/>
    </source>
</evidence>
<accession>A0ABT2TE63</accession>
<dbReference type="PANTHER" id="PTHR34135">
    <property type="entry name" value="LYSOZYME"/>
    <property type="match status" value="1"/>
</dbReference>
<comment type="caution">
    <text evidence="3">The sequence shown here is derived from an EMBL/GenBank/DDBJ whole genome shotgun (WGS) entry which is preliminary data.</text>
</comment>
<sequence>MEKKIYRVCMTLLWMLCLTSCRAKGQETMTEQVTGKEAVGEQTRQEETKDTYTFVDVYGQKYEAELLPDVPKCQYDYRYLQEKGGYTYYEDEENAFFSIPGIDVSEFQGEIDWKAVKESGMSFAVIRLGYRGYGEEGKLVLDAKFEQNIEGAQKAGLKTGVYFFSQAVSDTEAKEEAAFVLAQLEGKKLELPVVFDTEEIKGDTARTDGNTREQYTENCKVFCEEIEDAGYDTMIYANMKWMAFTLYMERLTEYDIWYADYEAKPQCPYAFSMWQYSETGAVPGIEGNVDLNIWFQEEEK</sequence>
<reference evidence="3 4" key="1">
    <citation type="journal article" date="2021" name="ISME Commun">
        <title>Automated analysis of genomic sequences facilitates high-throughput and comprehensive description of bacteria.</title>
        <authorList>
            <person name="Hitch T.C.A."/>
        </authorList>
    </citation>
    <scope>NUCLEOTIDE SEQUENCE [LARGE SCALE GENOMIC DNA]</scope>
    <source>
        <strain evidence="3 4">H2_18</strain>
    </source>
</reference>
<keyword evidence="3" id="KW-0378">Hydrolase</keyword>
<gene>
    <name evidence="3" type="ORF">OCV51_09875</name>
</gene>
<dbReference type="InterPro" id="IPR002053">
    <property type="entry name" value="Glyco_hydro_25"/>
</dbReference>
<dbReference type="SUPFAM" id="SSF51445">
    <property type="entry name" value="(Trans)glycosidases"/>
    <property type="match status" value="1"/>
</dbReference>
<keyword evidence="2" id="KW-0732">Signal</keyword>
<dbReference type="EMBL" id="JAOQJX010000014">
    <property type="protein sequence ID" value="MCU6747954.1"/>
    <property type="molecule type" value="Genomic_DNA"/>
</dbReference>
<dbReference type="PROSITE" id="PS51904">
    <property type="entry name" value="GLYCOSYL_HYDROL_F25_2"/>
    <property type="match status" value="1"/>
</dbReference>
<protein>
    <submittedName>
        <fullName evidence="3">Glycoside hydrolase family 25 protein</fullName>
    </submittedName>
</protein>
<feature type="chain" id="PRO_5046232000" evidence="2">
    <location>
        <begin position="24"/>
        <end position="300"/>
    </location>
</feature>
<dbReference type="Gene3D" id="3.20.20.80">
    <property type="entry name" value="Glycosidases"/>
    <property type="match status" value="1"/>
</dbReference>
<name>A0ABT2TE63_9FIRM</name>
<dbReference type="RefSeq" id="WP_082667507.1">
    <property type="nucleotide sequence ID" value="NZ_JAOQJX010000014.1"/>
</dbReference>
<evidence type="ECO:0000256" key="2">
    <source>
        <dbReference type="SAM" id="SignalP"/>
    </source>
</evidence>
<evidence type="ECO:0000256" key="1">
    <source>
        <dbReference type="ARBA" id="ARBA00010646"/>
    </source>
</evidence>
<dbReference type="GO" id="GO:0016787">
    <property type="term" value="F:hydrolase activity"/>
    <property type="evidence" value="ECO:0007669"/>
    <property type="project" value="UniProtKB-KW"/>
</dbReference>
<dbReference type="Pfam" id="PF01183">
    <property type="entry name" value="Glyco_hydro_25"/>
    <property type="match status" value="1"/>
</dbReference>
<proteinExistence type="inferred from homology"/>
<dbReference type="Proteomes" id="UP001652394">
    <property type="component" value="Unassembled WGS sequence"/>
</dbReference>
<dbReference type="InterPro" id="IPR017853">
    <property type="entry name" value="GH"/>
</dbReference>
<comment type="similarity">
    <text evidence="1">Belongs to the glycosyl hydrolase 25 family.</text>
</comment>
<dbReference type="PANTHER" id="PTHR34135:SF2">
    <property type="entry name" value="LYSOZYME"/>
    <property type="match status" value="1"/>
</dbReference>
<keyword evidence="4" id="KW-1185">Reference proteome</keyword>
<feature type="signal peptide" evidence="2">
    <location>
        <begin position="1"/>
        <end position="23"/>
    </location>
</feature>